<comment type="caution">
    <text evidence="6">The sequence shown here is derived from an EMBL/GenBank/DDBJ whole genome shotgun (WGS) entry which is preliminary data.</text>
</comment>
<evidence type="ECO:0000256" key="1">
    <source>
        <dbReference type="ARBA" id="ARBA00023015"/>
    </source>
</evidence>
<evidence type="ECO:0000313" key="6">
    <source>
        <dbReference type="EMBL" id="MDQ0463720.1"/>
    </source>
</evidence>
<sequence>MSSRPLSRKRAQTLERLLAGATAVIAEKGFQRASLDEIAARAGLTKGAVYSNFASKEALFLAVMSAQTLRMQPRFPPDGDLRACLRALGEACAELLPRARAQAAFISEFHLYTLTHDEMRQRLGDAHAAGFAAGAADLVARFPADCLPMPPQVLPVVIQALSLGLVYQHCLTPDAVTPEVAIAAFEALAG</sequence>
<feature type="domain" description="HTH tetR-type" evidence="5">
    <location>
        <begin position="11"/>
        <end position="71"/>
    </location>
</feature>
<feature type="DNA-binding region" description="H-T-H motif" evidence="4">
    <location>
        <begin position="34"/>
        <end position="53"/>
    </location>
</feature>
<dbReference type="InterPro" id="IPR001647">
    <property type="entry name" value="HTH_TetR"/>
</dbReference>
<dbReference type="RefSeq" id="WP_307347858.1">
    <property type="nucleotide sequence ID" value="NZ_JAUSVS010000002.1"/>
</dbReference>
<keyword evidence="1" id="KW-0805">Transcription regulation</keyword>
<dbReference type="Proteomes" id="UP001228905">
    <property type="component" value="Unassembled WGS sequence"/>
</dbReference>
<dbReference type="InterPro" id="IPR050109">
    <property type="entry name" value="HTH-type_TetR-like_transc_reg"/>
</dbReference>
<dbReference type="EMBL" id="JAUSVS010000002">
    <property type="protein sequence ID" value="MDQ0463720.1"/>
    <property type="molecule type" value="Genomic_DNA"/>
</dbReference>
<name>A0ABU0INY2_9CAUL</name>
<accession>A0ABU0INY2</accession>
<dbReference type="InterPro" id="IPR036271">
    <property type="entry name" value="Tet_transcr_reg_TetR-rel_C_sf"/>
</dbReference>
<dbReference type="PANTHER" id="PTHR30055:SF234">
    <property type="entry name" value="HTH-TYPE TRANSCRIPTIONAL REGULATOR BETI"/>
    <property type="match status" value="1"/>
</dbReference>
<keyword evidence="7" id="KW-1185">Reference proteome</keyword>
<dbReference type="Pfam" id="PF00440">
    <property type="entry name" value="TetR_N"/>
    <property type="match status" value="1"/>
</dbReference>
<keyword evidence="2 4" id="KW-0238">DNA-binding</keyword>
<evidence type="ECO:0000256" key="2">
    <source>
        <dbReference type="ARBA" id="ARBA00023125"/>
    </source>
</evidence>
<dbReference type="PANTHER" id="PTHR30055">
    <property type="entry name" value="HTH-TYPE TRANSCRIPTIONAL REGULATOR RUTR"/>
    <property type="match status" value="1"/>
</dbReference>
<keyword evidence="3" id="KW-0804">Transcription</keyword>
<evidence type="ECO:0000313" key="7">
    <source>
        <dbReference type="Proteomes" id="UP001228905"/>
    </source>
</evidence>
<dbReference type="SUPFAM" id="SSF48498">
    <property type="entry name" value="Tetracyclin repressor-like, C-terminal domain"/>
    <property type="match status" value="1"/>
</dbReference>
<dbReference type="Gene3D" id="1.10.357.10">
    <property type="entry name" value="Tetracycline Repressor, domain 2"/>
    <property type="match status" value="1"/>
</dbReference>
<gene>
    <name evidence="6" type="ORF">QO010_001491</name>
</gene>
<dbReference type="PROSITE" id="PS50977">
    <property type="entry name" value="HTH_TETR_2"/>
    <property type="match status" value="1"/>
</dbReference>
<protein>
    <submittedName>
        <fullName evidence="6">AcrR family transcriptional regulator</fullName>
    </submittedName>
</protein>
<dbReference type="SUPFAM" id="SSF46689">
    <property type="entry name" value="Homeodomain-like"/>
    <property type="match status" value="1"/>
</dbReference>
<organism evidence="6 7">
    <name type="scientific">Caulobacter ginsengisoli</name>
    <dbReference type="NCBI Taxonomy" id="400775"/>
    <lineage>
        <taxon>Bacteria</taxon>
        <taxon>Pseudomonadati</taxon>
        <taxon>Pseudomonadota</taxon>
        <taxon>Alphaproteobacteria</taxon>
        <taxon>Caulobacterales</taxon>
        <taxon>Caulobacteraceae</taxon>
        <taxon>Caulobacter</taxon>
    </lineage>
</organism>
<evidence type="ECO:0000256" key="4">
    <source>
        <dbReference type="PROSITE-ProRule" id="PRU00335"/>
    </source>
</evidence>
<dbReference type="InterPro" id="IPR009057">
    <property type="entry name" value="Homeodomain-like_sf"/>
</dbReference>
<evidence type="ECO:0000259" key="5">
    <source>
        <dbReference type="PROSITE" id="PS50977"/>
    </source>
</evidence>
<dbReference type="PRINTS" id="PR00455">
    <property type="entry name" value="HTHTETR"/>
</dbReference>
<proteinExistence type="predicted"/>
<evidence type="ECO:0000256" key="3">
    <source>
        <dbReference type="ARBA" id="ARBA00023163"/>
    </source>
</evidence>
<reference evidence="6 7" key="1">
    <citation type="submission" date="2023-07" db="EMBL/GenBank/DDBJ databases">
        <title>Genomic Encyclopedia of Type Strains, Phase IV (KMG-IV): sequencing the most valuable type-strain genomes for metagenomic binning, comparative biology and taxonomic classification.</title>
        <authorList>
            <person name="Goeker M."/>
        </authorList>
    </citation>
    <scope>NUCLEOTIDE SEQUENCE [LARGE SCALE GENOMIC DNA]</scope>
    <source>
        <strain evidence="6 7">DSM 18695</strain>
    </source>
</reference>